<dbReference type="AlphaFoldDB" id="A0A0F9DU72"/>
<comment type="caution">
    <text evidence="2">The sequence shown here is derived from an EMBL/GenBank/DDBJ whole genome shotgun (WGS) entry which is preliminary data.</text>
</comment>
<dbReference type="InterPro" id="IPR004176">
    <property type="entry name" value="Clp_R_N"/>
</dbReference>
<organism evidence="2">
    <name type="scientific">marine sediment metagenome</name>
    <dbReference type="NCBI Taxonomy" id="412755"/>
    <lineage>
        <taxon>unclassified sequences</taxon>
        <taxon>metagenomes</taxon>
        <taxon>ecological metagenomes</taxon>
    </lineage>
</organism>
<proteinExistence type="predicted"/>
<evidence type="ECO:0000313" key="2">
    <source>
        <dbReference type="EMBL" id="KKL15443.1"/>
    </source>
</evidence>
<dbReference type="Gene3D" id="1.10.1780.10">
    <property type="entry name" value="Clp, N-terminal domain"/>
    <property type="match status" value="1"/>
</dbReference>
<dbReference type="EMBL" id="LAZR01040062">
    <property type="protein sequence ID" value="KKL15443.1"/>
    <property type="molecule type" value="Genomic_DNA"/>
</dbReference>
<sequence length="65" mass="7064">MRFDRFTHHLQSAVSDAQSMAVGKDNPSLEPAHLVLALLNQPSSSITPMLNQAGFDMAGLKVELE</sequence>
<dbReference type="SUPFAM" id="SSF81923">
    <property type="entry name" value="Double Clp-N motif"/>
    <property type="match status" value="1"/>
</dbReference>
<accession>A0A0F9DU72</accession>
<feature type="non-terminal residue" evidence="2">
    <location>
        <position position="65"/>
    </location>
</feature>
<feature type="domain" description="Clp R" evidence="1">
    <location>
        <begin position="3"/>
        <end position="65"/>
    </location>
</feature>
<name>A0A0F9DU72_9ZZZZ</name>
<gene>
    <name evidence="2" type="ORF">LCGC14_2505530</name>
</gene>
<reference evidence="2" key="1">
    <citation type="journal article" date="2015" name="Nature">
        <title>Complex archaea that bridge the gap between prokaryotes and eukaryotes.</title>
        <authorList>
            <person name="Spang A."/>
            <person name="Saw J.H."/>
            <person name="Jorgensen S.L."/>
            <person name="Zaremba-Niedzwiedzka K."/>
            <person name="Martijn J."/>
            <person name="Lind A.E."/>
            <person name="van Eijk R."/>
            <person name="Schleper C."/>
            <person name="Guy L."/>
            <person name="Ettema T.J."/>
        </authorList>
    </citation>
    <scope>NUCLEOTIDE SEQUENCE</scope>
</reference>
<dbReference type="PROSITE" id="PS51903">
    <property type="entry name" value="CLP_R"/>
    <property type="match status" value="1"/>
</dbReference>
<dbReference type="InterPro" id="IPR036628">
    <property type="entry name" value="Clp_N_dom_sf"/>
</dbReference>
<protein>
    <recommendedName>
        <fullName evidence="1">Clp R domain-containing protein</fullName>
    </recommendedName>
</protein>
<dbReference type="Pfam" id="PF02861">
    <property type="entry name" value="Clp_N"/>
    <property type="match status" value="1"/>
</dbReference>
<evidence type="ECO:0000259" key="1">
    <source>
        <dbReference type="PROSITE" id="PS51903"/>
    </source>
</evidence>